<gene>
    <name evidence="3" type="ORF">HPP92_004879</name>
    <name evidence="2" type="ORF">HPP92_005234</name>
</gene>
<sequence length="75" mass="8839">MSPCKASRYQTLQIFQVLHSRKKRDGDAREEDYRREEEEETETGTMDRADSSDVIDVLINRPQRVNQPDDHFGQI</sequence>
<keyword evidence="4" id="KW-1185">Reference proteome</keyword>
<dbReference type="EMBL" id="JADCNM010000002">
    <property type="protein sequence ID" value="KAG0493885.1"/>
    <property type="molecule type" value="Genomic_DNA"/>
</dbReference>
<reference evidence="4 5" key="1">
    <citation type="journal article" date="2020" name="Nat. Food">
        <title>A phased Vanilla planifolia genome enables genetic improvement of flavour and production.</title>
        <authorList>
            <person name="Hasing T."/>
            <person name="Tang H."/>
            <person name="Brym M."/>
            <person name="Khazi F."/>
            <person name="Huang T."/>
            <person name="Chambers A.H."/>
        </authorList>
    </citation>
    <scope>NUCLEOTIDE SEQUENCE [LARGE SCALE GENOMIC DNA]</scope>
    <source>
        <tissue evidence="3">Leaf</tissue>
    </source>
</reference>
<accession>A0A835VED0</accession>
<comment type="caution">
    <text evidence="3">The sequence shown here is derived from an EMBL/GenBank/DDBJ whole genome shotgun (WGS) entry which is preliminary data.</text>
</comment>
<feature type="compositionally biased region" description="Basic and acidic residues" evidence="1">
    <location>
        <begin position="24"/>
        <end position="36"/>
    </location>
</feature>
<dbReference type="Proteomes" id="UP000636800">
    <property type="component" value="Chromosome 2"/>
</dbReference>
<dbReference type="Proteomes" id="UP000639772">
    <property type="component" value="Unassembled WGS sequence"/>
</dbReference>
<dbReference type="AlphaFoldDB" id="A0A835VED0"/>
<protein>
    <submittedName>
        <fullName evidence="3">Uncharacterized protein</fullName>
    </submittedName>
</protein>
<evidence type="ECO:0000313" key="2">
    <source>
        <dbReference type="EMBL" id="KAG0491836.1"/>
    </source>
</evidence>
<name>A0A835VED0_VANPL</name>
<evidence type="ECO:0000313" key="4">
    <source>
        <dbReference type="Proteomes" id="UP000636800"/>
    </source>
</evidence>
<dbReference type="EMBL" id="JADCNL010000002">
    <property type="protein sequence ID" value="KAG0491836.1"/>
    <property type="molecule type" value="Genomic_DNA"/>
</dbReference>
<organism evidence="3 5">
    <name type="scientific">Vanilla planifolia</name>
    <name type="common">Vanilla</name>
    <dbReference type="NCBI Taxonomy" id="51239"/>
    <lineage>
        <taxon>Eukaryota</taxon>
        <taxon>Viridiplantae</taxon>
        <taxon>Streptophyta</taxon>
        <taxon>Embryophyta</taxon>
        <taxon>Tracheophyta</taxon>
        <taxon>Spermatophyta</taxon>
        <taxon>Magnoliopsida</taxon>
        <taxon>Liliopsida</taxon>
        <taxon>Asparagales</taxon>
        <taxon>Orchidaceae</taxon>
        <taxon>Vanilloideae</taxon>
        <taxon>Vanilleae</taxon>
        <taxon>Vanilla</taxon>
    </lineage>
</organism>
<evidence type="ECO:0000256" key="1">
    <source>
        <dbReference type="SAM" id="MobiDB-lite"/>
    </source>
</evidence>
<evidence type="ECO:0000313" key="5">
    <source>
        <dbReference type="Proteomes" id="UP000639772"/>
    </source>
</evidence>
<feature type="region of interest" description="Disordered" evidence="1">
    <location>
        <begin position="21"/>
        <end position="53"/>
    </location>
</feature>
<proteinExistence type="predicted"/>
<evidence type="ECO:0000313" key="3">
    <source>
        <dbReference type="EMBL" id="KAG0493885.1"/>
    </source>
</evidence>